<reference evidence="1 2" key="1">
    <citation type="submission" date="2023-03" db="EMBL/GenBank/DDBJ databases">
        <authorList>
            <person name="Pearce D."/>
        </authorList>
    </citation>
    <scope>NUCLEOTIDE SEQUENCE [LARGE SCALE GENOMIC DNA]</scope>
    <source>
        <strain evidence="1">Msz</strain>
    </source>
</reference>
<evidence type="ECO:0000313" key="2">
    <source>
        <dbReference type="Proteomes" id="UP001162030"/>
    </source>
</evidence>
<keyword evidence="2" id="KW-1185">Reference proteome</keyword>
<gene>
    <name evidence="1" type="ORF">MSZNOR_2576</name>
</gene>
<dbReference type="Proteomes" id="UP001162030">
    <property type="component" value="Chromosome"/>
</dbReference>
<protein>
    <submittedName>
        <fullName evidence="1">Uncharacterized protein</fullName>
    </submittedName>
</protein>
<proteinExistence type="predicted"/>
<accession>A0ABM9I2X0</accession>
<evidence type="ECO:0000313" key="1">
    <source>
        <dbReference type="EMBL" id="CAI8854598.1"/>
    </source>
</evidence>
<dbReference type="EMBL" id="OX458333">
    <property type="protein sequence ID" value="CAI8854598.1"/>
    <property type="molecule type" value="Genomic_DNA"/>
</dbReference>
<organism evidence="1 2">
    <name type="scientific">Methylocaldum szegediense</name>
    <dbReference type="NCBI Taxonomy" id="73780"/>
    <lineage>
        <taxon>Bacteria</taxon>
        <taxon>Pseudomonadati</taxon>
        <taxon>Pseudomonadota</taxon>
        <taxon>Gammaproteobacteria</taxon>
        <taxon>Methylococcales</taxon>
        <taxon>Methylococcaceae</taxon>
        <taxon>Methylocaldum</taxon>
    </lineage>
</organism>
<sequence length="90" mass="10172">MIRQQLAMPFCQVDRKEIRTSVNTETAIGGHGLSEPLESSVVWPNSELMGFASLYPSYADSKQSCEFTARTVRKFYTAVALPFFTGNFRR</sequence>
<name>A0ABM9I2X0_9GAMM</name>